<feature type="binding site" evidence="8 10">
    <location>
        <position position="118"/>
    </location>
    <ligand>
        <name>substrate</name>
    </ligand>
</feature>
<dbReference type="UniPathway" id="UPA00251">
    <property type="reaction ID" value="UER00316"/>
</dbReference>
<dbReference type="AlphaFoldDB" id="A0A844GMQ9"/>
<comment type="domain">
    <text evidence="8">Possesses an unusual extended V-shaped dimeric structure with each monomer consisting of three distinct domains arranged along a curved 'spinal' alpha-helix. The N-terminal catalytic domain specifically recognizes the glutamate moiety of the substrate. The second domain is the NADPH-binding domain, and the third C-terminal domain is responsible for dimerization.</text>
</comment>
<feature type="active site" description="Nucleophile" evidence="8 9">
    <location>
        <position position="50"/>
    </location>
</feature>
<dbReference type="Proteomes" id="UP000437824">
    <property type="component" value="Unassembled WGS sequence"/>
</dbReference>
<feature type="domain" description="Quinate/shikimate 5-dehydrogenase/glutamyl-tRNA reductase" evidence="15">
    <location>
        <begin position="177"/>
        <end position="295"/>
    </location>
</feature>
<evidence type="ECO:0000259" key="14">
    <source>
        <dbReference type="Pfam" id="PF00745"/>
    </source>
</evidence>
<dbReference type="PANTHER" id="PTHR43013">
    <property type="entry name" value="GLUTAMYL-TRNA REDUCTASE"/>
    <property type="match status" value="1"/>
</dbReference>
<evidence type="ECO:0000256" key="13">
    <source>
        <dbReference type="RuleBase" id="RU000584"/>
    </source>
</evidence>
<dbReference type="SUPFAM" id="SSF51735">
    <property type="entry name" value="NAD(P)-binding Rossmann-fold domains"/>
    <property type="match status" value="1"/>
</dbReference>
<gene>
    <name evidence="8 17" type="primary">hemA</name>
    <name evidence="17" type="ORF">GKZ57_15870</name>
</gene>
<comment type="caution">
    <text evidence="17">The sequence shown here is derived from an EMBL/GenBank/DDBJ whole genome shotgun (WGS) entry which is preliminary data.</text>
</comment>
<keyword evidence="4 8" id="KW-0521">NADP</keyword>
<dbReference type="Pfam" id="PF01488">
    <property type="entry name" value="Shikimate_DH"/>
    <property type="match status" value="1"/>
</dbReference>
<dbReference type="EMBL" id="WMBC01000017">
    <property type="protein sequence ID" value="MTD62669.1"/>
    <property type="molecule type" value="Genomic_DNA"/>
</dbReference>
<feature type="domain" description="Glutamyl-tRNA reductase N-terminal" evidence="16">
    <location>
        <begin position="6"/>
        <end position="153"/>
    </location>
</feature>
<evidence type="ECO:0000256" key="4">
    <source>
        <dbReference type="ARBA" id="ARBA00022857"/>
    </source>
</evidence>
<dbReference type="InterPro" id="IPR036343">
    <property type="entry name" value="GluRdtase_N_sf"/>
</dbReference>
<feature type="binding site" evidence="8 10">
    <location>
        <begin position="49"/>
        <end position="52"/>
    </location>
    <ligand>
        <name>substrate</name>
    </ligand>
</feature>
<evidence type="ECO:0000256" key="8">
    <source>
        <dbReference type="HAMAP-Rule" id="MF_00087"/>
    </source>
</evidence>
<evidence type="ECO:0000256" key="9">
    <source>
        <dbReference type="PIRSR" id="PIRSR000445-1"/>
    </source>
</evidence>
<evidence type="ECO:0000256" key="7">
    <source>
        <dbReference type="ARBA" id="ARBA00047464"/>
    </source>
</evidence>
<dbReference type="Gene3D" id="3.30.460.30">
    <property type="entry name" value="Glutamyl-tRNA reductase, N-terminal domain"/>
    <property type="match status" value="1"/>
</dbReference>
<comment type="catalytic activity">
    <reaction evidence="7 8 13">
        <text>(S)-4-amino-5-oxopentanoate + tRNA(Glu) + NADP(+) = L-glutamyl-tRNA(Glu) + NADPH + H(+)</text>
        <dbReference type="Rhea" id="RHEA:12344"/>
        <dbReference type="Rhea" id="RHEA-COMP:9663"/>
        <dbReference type="Rhea" id="RHEA-COMP:9680"/>
        <dbReference type="ChEBI" id="CHEBI:15378"/>
        <dbReference type="ChEBI" id="CHEBI:57501"/>
        <dbReference type="ChEBI" id="CHEBI:57783"/>
        <dbReference type="ChEBI" id="CHEBI:58349"/>
        <dbReference type="ChEBI" id="CHEBI:78442"/>
        <dbReference type="ChEBI" id="CHEBI:78520"/>
        <dbReference type="EC" id="1.2.1.70"/>
    </reaction>
</comment>
<evidence type="ECO:0000256" key="1">
    <source>
        <dbReference type="ARBA" id="ARBA00005059"/>
    </source>
</evidence>
<evidence type="ECO:0000256" key="2">
    <source>
        <dbReference type="ARBA" id="ARBA00005916"/>
    </source>
</evidence>
<dbReference type="PANTHER" id="PTHR43013:SF1">
    <property type="entry name" value="GLUTAMYL-TRNA REDUCTASE"/>
    <property type="match status" value="1"/>
</dbReference>
<dbReference type="InterPro" id="IPR015895">
    <property type="entry name" value="4pyrrol_synth_GluRdtase_N"/>
</dbReference>
<feature type="binding site" evidence="8 10">
    <location>
        <begin position="112"/>
        <end position="114"/>
    </location>
    <ligand>
        <name>substrate</name>
    </ligand>
</feature>
<dbReference type="PIRSF" id="PIRSF000445">
    <property type="entry name" value="4pyrrol_synth_GluRdtase"/>
    <property type="match status" value="1"/>
</dbReference>
<dbReference type="GO" id="GO:0019353">
    <property type="term" value="P:protoporphyrinogen IX biosynthetic process from glutamate"/>
    <property type="evidence" value="ECO:0007669"/>
    <property type="project" value="TreeGrafter"/>
</dbReference>
<feature type="binding site" evidence="8 10">
    <location>
        <position position="107"/>
    </location>
    <ligand>
        <name>substrate</name>
    </ligand>
</feature>
<dbReference type="GO" id="GO:0008883">
    <property type="term" value="F:glutamyl-tRNA reductase activity"/>
    <property type="evidence" value="ECO:0007669"/>
    <property type="project" value="UniProtKB-UniRule"/>
</dbReference>
<keyword evidence="6 8" id="KW-0627">Porphyrin biosynthesis</keyword>
<dbReference type="InterPro" id="IPR015896">
    <property type="entry name" value="4pyrrol_synth_GluRdtase_dimer"/>
</dbReference>
<proteinExistence type="inferred from homology"/>
<dbReference type="EC" id="1.2.1.70" evidence="3 8"/>
<evidence type="ECO:0000256" key="3">
    <source>
        <dbReference type="ARBA" id="ARBA00012970"/>
    </source>
</evidence>
<dbReference type="RefSeq" id="WP_118509560.1">
    <property type="nucleotide sequence ID" value="NZ_WMBC01000017.1"/>
</dbReference>
<evidence type="ECO:0000259" key="15">
    <source>
        <dbReference type="Pfam" id="PF01488"/>
    </source>
</evidence>
<dbReference type="CDD" id="cd05213">
    <property type="entry name" value="NAD_bind_Glutamyl_tRNA_reduct"/>
    <property type="match status" value="1"/>
</dbReference>
<comment type="miscellaneous">
    <text evidence="8">During catalysis, the active site Cys acts as a nucleophile attacking the alpha-carbonyl group of tRNA-bound glutamate with the formation of a thioester intermediate between enzyme and glutamate, and the concomitant release of tRNA(Glu). The thioester intermediate is finally reduced by direct hydride transfer from NADPH, to form the product GSA.</text>
</comment>
<dbReference type="Pfam" id="PF00745">
    <property type="entry name" value="GlutR_dimer"/>
    <property type="match status" value="1"/>
</dbReference>
<evidence type="ECO:0000256" key="6">
    <source>
        <dbReference type="ARBA" id="ARBA00023244"/>
    </source>
</evidence>
<dbReference type="HAMAP" id="MF_00087">
    <property type="entry name" value="Glu_tRNA_reductase"/>
    <property type="match status" value="1"/>
</dbReference>
<evidence type="ECO:0000313" key="18">
    <source>
        <dbReference type="Proteomes" id="UP000437824"/>
    </source>
</evidence>
<dbReference type="Gene3D" id="3.40.50.720">
    <property type="entry name" value="NAD(P)-binding Rossmann-like Domain"/>
    <property type="match status" value="1"/>
</dbReference>
<comment type="pathway">
    <text evidence="1 8 13">Porphyrin-containing compound metabolism; protoporphyrin-IX biosynthesis; 5-aminolevulinate from L-glutamyl-tRNA(Glu): step 1/2.</text>
</comment>
<sequence>MGISMIGIDHNMAPVDIRALFAFTKKSAGEAMEKIKSYKGIYGCVILSTCNRLEVWASVDEEEDVCLYDCVCQLKGISDDSYRNYFVERKDEEAVEHLFYLTSGLKSQIIGEDQILTQVKDALNLARENFAVDGVLEVLFRMAVTAGKKIKTEVPFSHGNPSVIHQAIQFLGQKGYSMQDKTCMVIGNGEMGKVAAQALREAGADVTVTIRQYRSGIVSIPAGCKRINYGERMEYIPECDLVVSATASPNFTLRRELFEELELSGELILIDLAVPRDIEPSIGSLEGITLYDMDSFRIEEIPAELQENLEAAGAIVREQMDEFFQWLDGRDLIPRIQEIKEEAVNDLNLRIAKILKKTQMDEEDRVNLVQAVDTAAGKVVNKLIFGLRDSLNQEAFLECVAGLEKIYEE</sequence>
<protein>
    <recommendedName>
        <fullName evidence="3 8">Glutamyl-tRNA reductase</fullName>
        <shortName evidence="8">GluTR</shortName>
        <ecNumber evidence="3 8">1.2.1.70</ecNumber>
    </recommendedName>
</protein>
<reference evidence="17 18" key="1">
    <citation type="submission" date="2019-11" db="EMBL/GenBank/DDBJ databases">
        <title>Draft genome sequence of Blautia luti DSM 14534T, isolated from human stool.</title>
        <authorList>
            <person name="Ortiz R."/>
            <person name="Melis-Arcos F."/>
            <person name="Covarrubias P."/>
            <person name="Cardenas J.P."/>
            <person name="Perez-Donoso J."/>
            <person name="Almonacid D."/>
        </authorList>
    </citation>
    <scope>NUCLEOTIDE SEQUENCE [LARGE SCALE GENOMIC DNA]</scope>
    <source>
        <strain evidence="17 18">DSM 14534</strain>
    </source>
</reference>
<accession>A0A844GMQ9</accession>
<dbReference type="InterPro" id="IPR000343">
    <property type="entry name" value="4pyrrol_synth_GluRdtase"/>
</dbReference>
<dbReference type="NCBIfam" id="TIGR01035">
    <property type="entry name" value="hemA"/>
    <property type="match status" value="1"/>
</dbReference>
<dbReference type="InterPro" id="IPR036291">
    <property type="entry name" value="NAD(P)-bd_dom_sf"/>
</dbReference>
<dbReference type="FunFam" id="3.30.460.30:FF:000001">
    <property type="entry name" value="Glutamyl-tRNA reductase"/>
    <property type="match status" value="1"/>
</dbReference>
<evidence type="ECO:0000256" key="11">
    <source>
        <dbReference type="PIRSR" id="PIRSR000445-3"/>
    </source>
</evidence>
<evidence type="ECO:0000256" key="12">
    <source>
        <dbReference type="PIRSR" id="PIRSR000445-4"/>
    </source>
</evidence>
<evidence type="ECO:0000313" key="17">
    <source>
        <dbReference type="EMBL" id="MTD62669.1"/>
    </source>
</evidence>
<keyword evidence="5 8" id="KW-0560">Oxidoreductase</keyword>
<evidence type="ECO:0000259" key="16">
    <source>
        <dbReference type="Pfam" id="PF05201"/>
    </source>
</evidence>
<dbReference type="InterPro" id="IPR006151">
    <property type="entry name" value="Shikm_DH/Glu-tRNA_Rdtase"/>
</dbReference>
<organism evidence="17 18">
    <name type="scientific">Blautia luti DSM 14534 = JCM 17040</name>
    <dbReference type="NCBI Taxonomy" id="649762"/>
    <lineage>
        <taxon>Bacteria</taxon>
        <taxon>Bacillati</taxon>
        <taxon>Bacillota</taxon>
        <taxon>Clostridia</taxon>
        <taxon>Lachnospirales</taxon>
        <taxon>Lachnospiraceae</taxon>
        <taxon>Blautia</taxon>
    </lineage>
</organism>
<evidence type="ECO:0000256" key="5">
    <source>
        <dbReference type="ARBA" id="ARBA00023002"/>
    </source>
</evidence>
<dbReference type="SUPFAM" id="SSF69742">
    <property type="entry name" value="Glutamyl tRNA-reductase catalytic, N-terminal domain"/>
    <property type="match status" value="1"/>
</dbReference>
<comment type="subunit">
    <text evidence="8">Homodimer.</text>
</comment>
<dbReference type="Pfam" id="PF05201">
    <property type="entry name" value="GlutR_N"/>
    <property type="match status" value="1"/>
</dbReference>
<dbReference type="GO" id="GO:0050661">
    <property type="term" value="F:NADP binding"/>
    <property type="evidence" value="ECO:0007669"/>
    <property type="project" value="InterPro"/>
</dbReference>
<dbReference type="InterPro" id="IPR036453">
    <property type="entry name" value="GluRdtase_dimer_dom_sf"/>
</dbReference>
<name>A0A844GMQ9_9FIRM</name>
<feature type="site" description="Important for activity" evidence="8 12">
    <location>
        <position position="97"/>
    </location>
</feature>
<comment type="similarity">
    <text evidence="2 8 13">Belongs to the glutamyl-tRNA reductase family.</text>
</comment>
<comment type="function">
    <text evidence="8">Catalyzes the NADPH-dependent reduction of glutamyl-tRNA(Glu) to glutamate 1-semialdehyde (GSA).</text>
</comment>
<dbReference type="SUPFAM" id="SSF69075">
    <property type="entry name" value="Glutamyl tRNA-reductase dimerization domain"/>
    <property type="match status" value="1"/>
</dbReference>
<feature type="domain" description="Tetrapyrrole biosynthesis glutamyl-tRNA reductase dimerisation" evidence="14">
    <location>
        <begin position="312"/>
        <end position="407"/>
    </location>
</feature>
<evidence type="ECO:0000256" key="10">
    <source>
        <dbReference type="PIRSR" id="PIRSR000445-2"/>
    </source>
</evidence>
<feature type="binding site" evidence="8 11">
    <location>
        <begin position="187"/>
        <end position="192"/>
    </location>
    <ligand>
        <name>NADP(+)</name>
        <dbReference type="ChEBI" id="CHEBI:58349"/>
    </ligand>
</feature>